<dbReference type="EMBL" id="SRYB01000001">
    <property type="protein sequence ID" value="TGY80928.1"/>
    <property type="molecule type" value="Genomic_DNA"/>
</dbReference>
<dbReference type="Proteomes" id="UP000306319">
    <property type="component" value="Unassembled WGS sequence"/>
</dbReference>
<evidence type="ECO:0000313" key="2">
    <source>
        <dbReference type="Proteomes" id="UP000306319"/>
    </source>
</evidence>
<evidence type="ECO:0000313" key="1">
    <source>
        <dbReference type="EMBL" id="TGY80928.1"/>
    </source>
</evidence>
<proteinExistence type="predicted"/>
<gene>
    <name evidence="1" type="ORF">E5331_00685</name>
</gene>
<name>A0AC61RKP2_9BACT</name>
<sequence length="280" mass="32038">MNTSETKSFKGKALYKPTGKAGEYSEWACNFFTGCSNDCSYCFCKRGVFSHVWTKKPKLKKCFRDFDHALSIFEKEMMANICELRKSGVFFSFTTDPMIPGKTLELTLRAAELALKNDVPVQILTKCADWWDTDVWMETAKSVFIDYTDKIAIGFTLTGRDDLEPGASTNDERISTMALCNAYGFHTFASIEPIVELAYSEKVMEKALPYCHLFKVGLMSGGVKPVKDDLKKMVDKWNHILDKRGHKVYWKKSIIDYLGDDFTFWLDSCVNADYNIFESR</sequence>
<reference evidence="1" key="1">
    <citation type="submission" date="2019-04" db="EMBL/GenBank/DDBJ databases">
        <title>Microbes associate with the intestines of laboratory mice.</title>
        <authorList>
            <person name="Navarre W."/>
            <person name="Wong E."/>
            <person name="Huang K."/>
            <person name="Tropini C."/>
            <person name="Ng K."/>
            <person name="Yu B."/>
        </authorList>
    </citation>
    <scope>NUCLEOTIDE SEQUENCE</scope>
    <source>
        <strain evidence="1">NM04_E33</strain>
    </source>
</reference>
<organism evidence="1 2">
    <name type="scientific">Lepagella muris</name>
    <dbReference type="NCBI Taxonomy" id="3032870"/>
    <lineage>
        <taxon>Bacteria</taxon>
        <taxon>Pseudomonadati</taxon>
        <taxon>Bacteroidota</taxon>
        <taxon>Bacteroidia</taxon>
        <taxon>Bacteroidales</taxon>
        <taxon>Muribaculaceae</taxon>
        <taxon>Lepagella</taxon>
    </lineage>
</organism>
<comment type="caution">
    <text evidence="1">The sequence shown here is derived from an EMBL/GenBank/DDBJ whole genome shotgun (WGS) entry which is preliminary data.</text>
</comment>
<keyword evidence="2" id="KW-1185">Reference proteome</keyword>
<accession>A0AC61RKP2</accession>
<protein>
    <submittedName>
        <fullName evidence="1">Uncharacterized protein</fullName>
    </submittedName>
</protein>